<evidence type="ECO:0000313" key="8">
    <source>
        <dbReference type="EMBL" id="BCU08173.1"/>
    </source>
</evidence>
<evidence type="ECO:0000256" key="6">
    <source>
        <dbReference type="SAM" id="SignalP"/>
    </source>
</evidence>
<feature type="chain" id="PRO_5045233674" description="Cellulose synthase operon C C-terminal domain-containing protein" evidence="6">
    <location>
        <begin position="26"/>
        <end position="780"/>
    </location>
</feature>
<feature type="domain" description="Cellulose synthase operon C C-terminal" evidence="7">
    <location>
        <begin position="437"/>
        <end position="763"/>
    </location>
</feature>
<feature type="region of interest" description="Disordered" evidence="5">
    <location>
        <begin position="39"/>
        <end position="88"/>
    </location>
</feature>
<dbReference type="InterPro" id="IPR008410">
    <property type="entry name" value="BCSC_C"/>
</dbReference>
<name>A0ABM7QPU1_9GAMM</name>
<accession>A0ABM7QPU1</accession>
<dbReference type="RefSeq" id="WP_213379184.1">
    <property type="nucleotide sequence ID" value="NZ_AP024563.1"/>
</dbReference>
<evidence type="ECO:0000256" key="4">
    <source>
        <dbReference type="ARBA" id="ARBA00022803"/>
    </source>
</evidence>
<feature type="signal peptide" evidence="6">
    <location>
        <begin position="1"/>
        <end position="25"/>
    </location>
</feature>
<feature type="region of interest" description="Disordered" evidence="5">
    <location>
        <begin position="150"/>
        <end position="173"/>
    </location>
</feature>
<evidence type="ECO:0000259" key="7">
    <source>
        <dbReference type="Pfam" id="PF05420"/>
    </source>
</evidence>
<sequence length="780" mass="87431">MPNAVSPIRLIPLGWLLLGIASVQAAQETLLEDQRQTQQGLIESRKRPAPVVHETSDQSTTSPPQLTDVPKPSDSDSPSIVRPDAEGIPRERFYSAGRRAEPSLWALLNGARYAELDREIERLRREDPAWEPPAELLHWLRHHLQLAARPQPSQRTAVPASKPAPTPQQSRTLAYERDVAAAARLQRQGRSESALERLAPWETRIRKTRDVDRSMLLAWIRLGAGQVEQALADFRRSSTWRPNAEAARGELLALRRLGRDAELMAIAEPLVARWPNLRQTAMDTLRAAATDRREQGDYETAGRLLDVALALDATDRATRQLMAWNDFKREQWREAAGRFQSLYREQRDEDSARGLTLSLGRLGAQSELADLAKPDDGPLNRLWRQERAREDYDTKRFVNARHRDPESFTDLAGIDSHSLLTGLSLSWRSGESGMARLRDWRLPILIQEYRHGAVSVQARIERVDLDAGTPAPGRLVGSPTADPAAPYPFAPTTTLDDGLRPELQIGREDRLSWKAVLGLTPTQGELSPSPHGSLTLSQAGRAGAWSAKLEQSPVRESLLSYTGLRDPYTGDTWGQVHRRGVSLQGWRTLTPTWTIAGSLQAHAYTGHEVADNHGFASRVSLGYDLAQSGFDYIGLGPFIDYRHFDRNLSHFTYGHGGYYSPQQDVGIGLSLNFQTEEGRPWLVRGTFHTGWRRQVQDSSPWFPLSPDGRHHPSQEDSGLAAGFVLEGVWRLSPHWQLSGSAFIDHSPDFEQGGVMFLLRYQFEPRRALFSDDLRASVSFD</sequence>
<dbReference type="EMBL" id="AP024563">
    <property type="protein sequence ID" value="BCU08173.1"/>
    <property type="molecule type" value="Genomic_DNA"/>
</dbReference>
<comment type="function">
    <text evidence="1">Required for maximal bacterial cellulose synthesis.</text>
</comment>
<keyword evidence="3" id="KW-0677">Repeat</keyword>
<keyword evidence="4" id="KW-0802">TPR repeat</keyword>
<protein>
    <recommendedName>
        <fullName evidence="7">Cellulose synthase operon C C-terminal domain-containing protein</fullName>
    </recommendedName>
</protein>
<evidence type="ECO:0000256" key="2">
    <source>
        <dbReference type="ARBA" id="ARBA00022729"/>
    </source>
</evidence>
<keyword evidence="2 6" id="KW-0732">Signal</keyword>
<dbReference type="Pfam" id="PF05420">
    <property type="entry name" value="BCSC_C"/>
    <property type="match status" value="1"/>
</dbReference>
<keyword evidence="9" id="KW-1185">Reference proteome</keyword>
<gene>
    <name evidence="8" type="ORF">Atep_28500</name>
</gene>
<reference evidence="8 9" key="1">
    <citation type="submission" date="2021-04" db="EMBL/GenBank/DDBJ databases">
        <title>Complete genome sequencing of Allochromatium tepidum strain NZ.</title>
        <authorList>
            <person name="Tsukatani Y."/>
            <person name="Mori H."/>
        </authorList>
    </citation>
    <scope>NUCLEOTIDE SEQUENCE [LARGE SCALE GENOMIC DNA]</scope>
    <source>
        <strain evidence="8 9">NZ</strain>
    </source>
</reference>
<evidence type="ECO:0000256" key="5">
    <source>
        <dbReference type="SAM" id="MobiDB-lite"/>
    </source>
</evidence>
<organism evidence="8 9">
    <name type="scientific">Allochromatium tepidum</name>
    <dbReference type="NCBI Taxonomy" id="553982"/>
    <lineage>
        <taxon>Bacteria</taxon>
        <taxon>Pseudomonadati</taxon>
        <taxon>Pseudomonadota</taxon>
        <taxon>Gammaproteobacteria</taxon>
        <taxon>Chromatiales</taxon>
        <taxon>Chromatiaceae</taxon>
        <taxon>Allochromatium</taxon>
    </lineage>
</organism>
<dbReference type="Gene3D" id="1.25.40.10">
    <property type="entry name" value="Tetratricopeptide repeat domain"/>
    <property type="match status" value="1"/>
</dbReference>
<evidence type="ECO:0000256" key="3">
    <source>
        <dbReference type="ARBA" id="ARBA00022737"/>
    </source>
</evidence>
<proteinExistence type="predicted"/>
<dbReference type="SUPFAM" id="SSF48452">
    <property type="entry name" value="TPR-like"/>
    <property type="match status" value="1"/>
</dbReference>
<evidence type="ECO:0000313" key="9">
    <source>
        <dbReference type="Proteomes" id="UP000680679"/>
    </source>
</evidence>
<dbReference type="InterPro" id="IPR011990">
    <property type="entry name" value="TPR-like_helical_dom_sf"/>
</dbReference>
<dbReference type="Proteomes" id="UP000680679">
    <property type="component" value="Chromosome"/>
</dbReference>
<evidence type="ECO:0000256" key="1">
    <source>
        <dbReference type="ARBA" id="ARBA00003476"/>
    </source>
</evidence>